<dbReference type="PANTHER" id="PTHR40761">
    <property type="entry name" value="CONSERVED INTEGRAL MEMBRANE ALANINE VALINE AND LEUCINE RICH PROTEIN-RELATED"/>
    <property type="match status" value="1"/>
</dbReference>
<feature type="transmembrane region" description="Helical" evidence="1">
    <location>
        <begin position="131"/>
        <end position="150"/>
    </location>
</feature>
<name>A0ABW2T683_9ACTN</name>
<organism evidence="2 3">
    <name type="scientific">Streptosporangium amethystogenes subsp. fukuiense</name>
    <dbReference type="NCBI Taxonomy" id="698418"/>
    <lineage>
        <taxon>Bacteria</taxon>
        <taxon>Bacillati</taxon>
        <taxon>Actinomycetota</taxon>
        <taxon>Actinomycetes</taxon>
        <taxon>Streptosporangiales</taxon>
        <taxon>Streptosporangiaceae</taxon>
        <taxon>Streptosporangium</taxon>
    </lineage>
</organism>
<evidence type="ECO:0000313" key="2">
    <source>
        <dbReference type="EMBL" id="MFC7603869.1"/>
    </source>
</evidence>
<dbReference type="Proteomes" id="UP001596514">
    <property type="component" value="Unassembled WGS sequence"/>
</dbReference>
<protein>
    <submittedName>
        <fullName evidence="2">DMT family transporter</fullName>
    </submittedName>
</protein>
<dbReference type="RefSeq" id="WP_343970144.1">
    <property type="nucleotide sequence ID" value="NZ_BAAAGK010000082.1"/>
</dbReference>
<gene>
    <name evidence="2" type="ORF">ACFQVD_27515</name>
</gene>
<reference evidence="3" key="1">
    <citation type="journal article" date="2019" name="Int. J. Syst. Evol. Microbiol.">
        <title>The Global Catalogue of Microorganisms (GCM) 10K type strain sequencing project: providing services to taxonomists for standard genome sequencing and annotation.</title>
        <authorList>
            <consortium name="The Broad Institute Genomics Platform"/>
            <consortium name="The Broad Institute Genome Sequencing Center for Infectious Disease"/>
            <person name="Wu L."/>
            <person name="Ma J."/>
        </authorList>
    </citation>
    <scope>NUCLEOTIDE SEQUENCE [LARGE SCALE GENOMIC DNA]</scope>
    <source>
        <strain evidence="3">JCM 10083</strain>
    </source>
</reference>
<dbReference type="PANTHER" id="PTHR40761:SF1">
    <property type="entry name" value="CONSERVED INTEGRAL MEMBRANE ALANINE VALINE AND LEUCINE RICH PROTEIN-RELATED"/>
    <property type="match status" value="1"/>
</dbReference>
<proteinExistence type="predicted"/>
<feature type="transmembrane region" description="Helical" evidence="1">
    <location>
        <begin position="251"/>
        <end position="270"/>
    </location>
</feature>
<dbReference type="EMBL" id="JBHTEE010000001">
    <property type="protein sequence ID" value="MFC7603869.1"/>
    <property type="molecule type" value="Genomic_DNA"/>
</dbReference>
<comment type="caution">
    <text evidence="2">The sequence shown here is derived from an EMBL/GenBank/DDBJ whole genome shotgun (WGS) entry which is preliminary data.</text>
</comment>
<evidence type="ECO:0000313" key="3">
    <source>
        <dbReference type="Proteomes" id="UP001596514"/>
    </source>
</evidence>
<feature type="transmembrane region" description="Helical" evidence="1">
    <location>
        <begin position="191"/>
        <end position="213"/>
    </location>
</feature>
<accession>A0ABW2T683</accession>
<sequence>MIAAILAVLTAACNALSSVLQRQAARTAPQSRVFKLALIGYLIRQPSWLGGMAALIGGFLLQAAALNFGALALVQPILVTELPFTMILVSLILHVHLDRSSWLAIGILTVGLALFLVSADPGQDGTRSPTMDVWVITLVVTVGAAAALIAVAKTRTGPHRGALLGITSALGFAFTAALIKENTETFAAESLGVLTSWSLYAMIAAGLFSVFVLQSALSSASLVVVQPTLNIADPAISIAYGVALFGEDIRLGWWVVPELIGVALIFYGSVRLSRSPLVG</sequence>
<keyword evidence="1" id="KW-1133">Transmembrane helix</keyword>
<feature type="transmembrane region" description="Helical" evidence="1">
    <location>
        <begin position="77"/>
        <end position="95"/>
    </location>
</feature>
<keyword evidence="1" id="KW-0812">Transmembrane</keyword>
<feature type="transmembrane region" description="Helical" evidence="1">
    <location>
        <begin position="48"/>
        <end position="70"/>
    </location>
</feature>
<keyword evidence="1" id="KW-0472">Membrane</keyword>
<keyword evidence="3" id="KW-1185">Reference proteome</keyword>
<feature type="transmembrane region" description="Helical" evidence="1">
    <location>
        <begin position="101"/>
        <end position="119"/>
    </location>
</feature>
<evidence type="ECO:0000256" key="1">
    <source>
        <dbReference type="SAM" id="Phobius"/>
    </source>
</evidence>
<dbReference type="NCBIfam" id="NF038012">
    <property type="entry name" value="DMT_1"/>
    <property type="match status" value="1"/>
</dbReference>